<dbReference type="Pfam" id="PF13242">
    <property type="entry name" value="Hydrolase_like"/>
    <property type="match status" value="1"/>
</dbReference>
<dbReference type="GO" id="GO:0005975">
    <property type="term" value="P:carbohydrate metabolic process"/>
    <property type="evidence" value="ECO:0007669"/>
    <property type="project" value="InterPro"/>
</dbReference>
<feature type="compositionally biased region" description="Gly residues" evidence="8">
    <location>
        <begin position="189"/>
        <end position="201"/>
    </location>
</feature>
<dbReference type="GO" id="GO:0046872">
    <property type="term" value="F:metal ion binding"/>
    <property type="evidence" value="ECO:0007669"/>
    <property type="project" value="UniProtKB-KW"/>
</dbReference>
<dbReference type="InterPro" id="IPR006549">
    <property type="entry name" value="HAD-SF_hydro_IIIA"/>
</dbReference>
<evidence type="ECO:0000313" key="10">
    <source>
        <dbReference type="Proteomes" id="UP000782312"/>
    </source>
</evidence>
<organism evidence="9 10">
    <name type="scientific">Tectimicrobiota bacterium</name>
    <dbReference type="NCBI Taxonomy" id="2528274"/>
    <lineage>
        <taxon>Bacteria</taxon>
        <taxon>Pseudomonadati</taxon>
        <taxon>Nitrospinota/Tectimicrobiota group</taxon>
        <taxon>Candidatus Tectimicrobiota</taxon>
    </lineage>
</organism>
<evidence type="ECO:0000256" key="6">
    <source>
        <dbReference type="ARBA" id="ARBA00023277"/>
    </source>
</evidence>
<dbReference type="NCBIfam" id="TIGR01656">
    <property type="entry name" value="Histidinol-ppas"/>
    <property type="match status" value="1"/>
</dbReference>
<evidence type="ECO:0000256" key="7">
    <source>
        <dbReference type="ARBA" id="ARBA00031828"/>
    </source>
</evidence>
<keyword evidence="3" id="KW-0963">Cytoplasm</keyword>
<dbReference type="GO" id="GO:0005737">
    <property type="term" value="C:cytoplasm"/>
    <property type="evidence" value="ECO:0007669"/>
    <property type="project" value="UniProtKB-SubCell"/>
</dbReference>
<proteinExistence type="inferred from homology"/>
<evidence type="ECO:0000256" key="2">
    <source>
        <dbReference type="ARBA" id="ARBA00005628"/>
    </source>
</evidence>
<feature type="region of interest" description="Disordered" evidence="8">
    <location>
        <begin position="12"/>
        <end position="376"/>
    </location>
</feature>
<dbReference type="PANTHER" id="PTHR42891:SF1">
    <property type="entry name" value="D-GLYCERO-BETA-D-MANNO-HEPTOSE-1,7-BISPHOSPHATE 7-PHOSPHATASE"/>
    <property type="match status" value="1"/>
</dbReference>
<dbReference type="SUPFAM" id="SSF56784">
    <property type="entry name" value="HAD-like"/>
    <property type="match status" value="1"/>
</dbReference>
<evidence type="ECO:0000256" key="8">
    <source>
        <dbReference type="SAM" id="MobiDB-lite"/>
    </source>
</evidence>
<gene>
    <name evidence="9" type="ORF">HYZ11_06845</name>
</gene>
<keyword evidence="6" id="KW-0119">Carbohydrate metabolism</keyword>
<dbReference type="NCBIfam" id="TIGR01662">
    <property type="entry name" value="HAD-SF-IIIA"/>
    <property type="match status" value="1"/>
</dbReference>
<dbReference type="PANTHER" id="PTHR42891">
    <property type="entry name" value="D-GLYCERO-BETA-D-MANNO-HEPTOSE-1,7-BISPHOSPHATE 7-PHOSPHATASE"/>
    <property type="match status" value="1"/>
</dbReference>
<evidence type="ECO:0000256" key="4">
    <source>
        <dbReference type="ARBA" id="ARBA00022723"/>
    </source>
</evidence>
<reference evidence="9" key="1">
    <citation type="submission" date="2020-07" db="EMBL/GenBank/DDBJ databases">
        <title>Huge and variable diversity of episymbiotic CPR bacteria and DPANN archaea in groundwater ecosystems.</title>
        <authorList>
            <person name="He C.Y."/>
            <person name="Keren R."/>
            <person name="Whittaker M."/>
            <person name="Farag I.F."/>
            <person name="Doudna J."/>
            <person name="Cate J.H.D."/>
            <person name="Banfield J.F."/>
        </authorList>
    </citation>
    <scope>NUCLEOTIDE SEQUENCE</scope>
    <source>
        <strain evidence="9">NC_groundwater_763_Ag_S-0.2um_68_21</strain>
    </source>
</reference>
<dbReference type="AlphaFoldDB" id="A0A932HX36"/>
<dbReference type="Gene3D" id="3.40.50.1000">
    <property type="entry name" value="HAD superfamily/HAD-like"/>
    <property type="match status" value="1"/>
</dbReference>
<name>A0A932HX36_UNCTE</name>
<protein>
    <recommendedName>
        <fullName evidence="7">D,D-heptose 1,7-bisphosphate phosphatase</fullName>
    </recommendedName>
</protein>
<dbReference type="Proteomes" id="UP000782312">
    <property type="component" value="Unassembled WGS sequence"/>
</dbReference>
<dbReference type="CDD" id="cd07503">
    <property type="entry name" value="HAD_HisB-N"/>
    <property type="match status" value="1"/>
</dbReference>
<comment type="subcellular location">
    <subcellularLocation>
        <location evidence="1">Cytoplasm</location>
    </subcellularLocation>
</comment>
<feature type="compositionally biased region" description="Basic and acidic residues" evidence="8">
    <location>
        <begin position="19"/>
        <end position="30"/>
    </location>
</feature>
<comment type="caution">
    <text evidence="9">The sequence shown here is derived from an EMBL/GenBank/DDBJ whole genome shotgun (WGS) entry which is preliminary data.</text>
</comment>
<dbReference type="EMBL" id="JACPUR010000017">
    <property type="protein sequence ID" value="MBI3127304.1"/>
    <property type="molecule type" value="Genomic_DNA"/>
</dbReference>
<feature type="compositionally biased region" description="Gly residues" evidence="8">
    <location>
        <begin position="229"/>
        <end position="257"/>
    </location>
</feature>
<accession>A0A932HX36</accession>
<dbReference type="InterPro" id="IPR036412">
    <property type="entry name" value="HAD-like_sf"/>
</dbReference>
<feature type="compositionally biased region" description="Gly residues" evidence="8">
    <location>
        <begin position="158"/>
        <end position="169"/>
    </location>
</feature>
<dbReference type="GO" id="GO:0016791">
    <property type="term" value="F:phosphatase activity"/>
    <property type="evidence" value="ECO:0007669"/>
    <property type="project" value="InterPro"/>
</dbReference>
<comment type="similarity">
    <text evidence="2">Belongs to the GmhB family.</text>
</comment>
<evidence type="ECO:0000256" key="5">
    <source>
        <dbReference type="ARBA" id="ARBA00022801"/>
    </source>
</evidence>
<keyword evidence="5 9" id="KW-0378">Hydrolase</keyword>
<evidence type="ECO:0000256" key="1">
    <source>
        <dbReference type="ARBA" id="ARBA00004496"/>
    </source>
</evidence>
<dbReference type="InterPro" id="IPR006543">
    <property type="entry name" value="Histidinol-phos"/>
</dbReference>
<evidence type="ECO:0000256" key="3">
    <source>
        <dbReference type="ARBA" id="ARBA00022490"/>
    </source>
</evidence>
<sequence>MGAARVSLWFCAAPPGEADGSRRGGDEGPPRRLGPQLDWGYGHGRPFLRLPAGGFSRRPGRGGVQPLDGGPPRGLPLGGRRPPPGRRPGPLGGRLGPPAAPGGSWGGVAPPEQPPLGPPGALDRRRAAGGLRHRGARLAPDRSAGAPARVPAPPSGGLLSGDTGGGGNPPLGAPSPARGAGRGRARGGAAPGRGGGGGSPAPGGAPSRRLLRGVQDLAPREFRRPGPAAGEGGGRAGGGPGGSGRGGGGRQAVPGGGRRGREPRRARPPQNPPRPAGAARRLRVGRHGAAARGGPRGDAFGGALRPDRSPAHGPPRSEPSRDPAGDRVQPLLRADLPAGAPPLHAGDRARAGGGGGHGPAGGGAGGGAPGAGRGERVSGRPAVFFDRDGTLNVDVGYVTHLDDFKLLPRAAAAVRMVNEAGWLAILATNQAGAARKYFPEWMIGKVHEKLARELASRGARLDALHYCPHLPDAEEAAFRAECRMRKPLPGMLLKAAEDLDVDLARSFMLGDKYSDLEAGWAAGCRSVLLLTGYGRGERELRGKSWPRPPDLVAEDAYHAVEMILENAGCGKAGKERA</sequence>
<dbReference type="InterPro" id="IPR023214">
    <property type="entry name" value="HAD_sf"/>
</dbReference>
<evidence type="ECO:0000313" key="9">
    <source>
        <dbReference type="EMBL" id="MBI3127304.1"/>
    </source>
</evidence>
<dbReference type="InterPro" id="IPR004446">
    <property type="entry name" value="Heptose_bisP_phosphatase"/>
</dbReference>
<keyword evidence="4" id="KW-0479">Metal-binding</keyword>
<feature type="compositionally biased region" description="Gly residues" evidence="8">
    <location>
        <begin position="351"/>
        <end position="372"/>
    </location>
</feature>